<gene>
    <name evidence="4 5" type="primary">hypA</name>
    <name evidence="7" type="ORF">DWY46_08435</name>
    <name evidence="6" type="ORF">DXB81_12945</name>
    <name evidence="5" type="ORF">ERS852394_02409</name>
</gene>
<feature type="binding site" evidence="4">
    <location>
        <position position="93"/>
    </location>
    <ligand>
        <name>Zn(2+)</name>
        <dbReference type="ChEBI" id="CHEBI:29105"/>
    </ligand>
</feature>
<dbReference type="EMBL" id="QSUB01000006">
    <property type="protein sequence ID" value="RGN03330.1"/>
    <property type="molecule type" value="Genomic_DNA"/>
</dbReference>
<dbReference type="PANTHER" id="PTHR34535:SF3">
    <property type="entry name" value="HYDROGENASE MATURATION FACTOR HYPA"/>
    <property type="match status" value="1"/>
</dbReference>
<dbReference type="PANTHER" id="PTHR34535">
    <property type="entry name" value="HYDROGENASE MATURATION FACTOR HYPA"/>
    <property type="match status" value="1"/>
</dbReference>
<dbReference type="Pfam" id="PF01155">
    <property type="entry name" value="HypA"/>
    <property type="match status" value="1"/>
</dbReference>
<evidence type="ECO:0000313" key="9">
    <source>
        <dbReference type="Proteomes" id="UP000261222"/>
    </source>
</evidence>
<keyword evidence="2 4" id="KW-0479">Metal-binding</keyword>
<accession>A0A174FVX5</accession>
<evidence type="ECO:0000256" key="3">
    <source>
        <dbReference type="ARBA" id="ARBA00022833"/>
    </source>
</evidence>
<evidence type="ECO:0000313" key="10">
    <source>
        <dbReference type="Proteomes" id="UP000285839"/>
    </source>
</evidence>
<dbReference type="GO" id="GO:0051604">
    <property type="term" value="P:protein maturation"/>
    <property type="evidence" value="ECO:0007669"/>
    <property type="project" value="InterPro"/>
</dbReference>
<dbReference type="PIRSF" id="PIRSF004761">
    <property type="entry name" value="Hydrgn_mat_HypA"/>
    <property type="match status" value="1"/>
</dbReference>
<dbReference type="HAMAP" id="MF_00213">
    <property type="entry name" value="HypA_HybF"/>
    <property type="match status" value="1"/>
</dbReference>
<feature type="binding site" evidence="4">
    <location>
        <position position="90"/>
    </location>
    <ligand>
        <name>Zn(2+)</name>
        <dbReference type="ChEBI" id="CHEBI:29105"/>
    </ligand>
</feature>
<comment type="function">
    <text evidence="4">Involved in the maturation of [NiFe] hydrogenases. Required for nickel insertion into the metal center of the hydrogenase.</text>
</comment>
<comment type="similarity">
    <text evidence="4">Belongs to the HypA/HybF family.</text>
</comment>
<evidence type="ECO:0000313" key="6">
    <source>
        <dbReference type="EMBL" id="RGN03330.1"/>
    </source>
</evidence>
<evidence type="ECO:0000313" key="8">
    <source>
        <dbReference type="Proteomes" id="UP000095409"/>
    </source>
</evidence>
<sequence>MHELGVTFHIMDHLEKVAAENKVTHVRKVTLELGEVSTVIESYLQNCWTWAAKKRPLFDESELVVETLPAITYCEDCKQTYPTVEHGKICPHCGSEHTYLLQGNEFNIKEIEVE</sequence>
<feature type="binding site" evidence="4">
    <location>
        <position position="2"/>
    </location>
    <ligand>
        <name>Ni(2+)</name>
        <dbReference type="ChEBI" id="CHEBI:49786"/>
    </ligand>
</feature>
<feature type="binding site" evidence="4">
    <location>
        <position position="74"/>
    </location>
    <ligand>
        <name>Zn(2+)</name>
        <dbReference type="ChEBI" id="CHEBI:29105"/>
    </ligand>
</feature>
<evidence type="ECO:0000256" key="4">
    <source>
        <dbReference type="HAMAP-Rule" id="MF_00213"/>
    </source>
</evidence>
<keyword evidence="1 4" id="KW-0533">Nickel</keyword>
<dbReference type="GO" id="GO:0016151">
    <property type="term" value="F:nickel cation binding"/>
    <property type="evidence" value="ECO:0007669"/>
    <property type="project" value="UniProtKB-UniRule"/>
</dbReference>
<protein>
    <recommendedName>
        <fullName evidence="4">Hydrogenase maturation factor HypA</fullName>
    </recommendedName>
</protein>
<dbReference type="EMBL" id="QRUH01000005">
    <property type="protein sequence ID" value="RGR49354.1"/>
    <property type="molecule type" value="Genomic_DNA"/>
</dbReference>
<dbReference type="Proteomes" id="UP000285839">
    <property type="component" value="Unassembled WGS sequence"/>
</dbReference>
<reference evidence="5 8" key="1">
    <citation type="submission" date="2015-09" db="EMBL/GenBank/DDBJ databases">
        <authorList>
            <consortium name="Pathogen Informatics"/>
        </authorList>
    </citation>
    <scope>NUCLEOTIDE SEQUENCE [LARGE SCALE GENOMIC DNA]</scope>
    <source>
        <strain evidence="5 8">2789STDY5608837</strain>
    </source>
</reference>
<dbReference type="RefSeq" id="WP_055066413.1">
    <property type="nucleotide sequence ID" value="NZ_CYZD01000013.1"/>
</dbReference>
<evidence type="ECO:0000313" key="5">
    <source>
        <dbReference type="EMBL" id="CUO53018.1"/>
    </source>
</evidence>
<evidence type="ECO:0000256" key="1">
    <source>
        <dbReference type="ARBA" id="ARBA00022596"/>
    </source>
</evidence>
<dbReference type="Gene3D" id="3.30.2320.80">
    <property type="match status" value="1"/>
</dbReference>
<organism evidence="5 8">
    <name type="scientific">Blautia obeum</name>
    <dbReference type="NCBI Taxonomy" id="40520"/>
    <lineage>
        <taxon>Bacteria</taxon>
        <taxon>Bacillati</taxon>
        <taxon>Bacillota</taxon>
        <taxon>Clostridia</taxon>
        <taxon>Lachnospirales</taxon>
        <taxon>Lachnospiraceae</taxon>
        <taxon>Blautia</taxon>
    </lineage>
</organism>
<dbReference type="Proteomes" id="UP000261222">
    <property type="component" value="Unassembled WGS sequence"/>
</dbReference>
<dbReference type="Proteomes" id="UP000095409">
    <property type="component" value="Unassembled WGS sequence"/>
</dbReference>
<dbReference type="AlphaFoldDB" id="A0A174FVX5"/>
<evidence type="ECO:0000313" key="7">
    <source>
        <dbReference type="EMBL" id="RGR49354.1"/>
    </source>
</evidence>
<dbReference type="EMBL" id="CYZD01000013">
    <property type="protein sequence ID" value="CUO53018.1"/>
    <property type="molecule type" value="Genomic_DNA"/>
</dbReference>
<evidence type="ECO:0000256" key="2">
    <source>
        <dbReference type="ARBA" id="ARBA00022723"/>
    </source>
</evidence>
<feature type="binding site" evidence="4">
    <location>
        <position position="77"/>
    </location>
    <ligand>
        <name>Zn(2+)</name>
        <dbReference type="ChEBI" id="CHEBI:29105"/>
    </ligand>
</feature>
<reference evidence="9 10" key="2">
    <citation type="submission" date="2018-08" db="EMBL/GenBank/DDBJ databases">
        <title>A genome reference for cultivated species of the human gut microbiota.</title>
        <authorList>
            <person name="Zou Y."/>
            <person name="Xue W."/>
            <person name="Luo G."/>
        </authorList>
    </citation>
    <scope>NUCLEOTIDE SEQUENCE [LARGE SCALE GENOMIC DNA]</scope>
    <source>
        <strain evidence="7 10">AF25-21</strain>
        <strain evidence="6 9">OM06-11AA</strain>
    </source>
</reference>
<dbReference type="InterPro" id="IPR000688">
    <property type="entry name" value="HypA/HybF"/>
</dbReference>
<keyword evidence="3 4" id="KW-0862">Zinc</keyword>
<dbReference type="GO" id="GO:0008270">
    <property type="term" value="F:zinc ion binding"/>
    <property type="evidence" value="ECO:0007669"/>
    <property type="project" value="UniProtKB-UniRule"/>
</dbReference>
<name>A0A174FVX5_9FIRM</name>
<proteinExistence type="inferred from homology"/>